<accession>E4XQS2</accession>
<name>E4XQS2_OIKDI</name>
<dbReference type="AlphaFoldDB" id="E4XQS2"/>
<keyword evidence="3" id="KW-1185">Reference proteome</keyword>
<dbReference type="Proteomes" id="UP000001307">
    <property type="component" value="Unassembled WGS sequence"/>
</dbReference>
<feature type="region of interest" description="Disordered" evidence="1">
    <location>
        <begin position="1"/>
        <end position="23"/>
    </location>
</feature>
<dbReference type="EMBL" id="FN653108">
    <property type="protein sequence ID" value="CBY12158.1"/>
    <property type="molecule type" value="Genomic_DNA"/>
</dbReference>
<reference evidence="2" key="1">
    <citation type="journal article" date="2010" name="Science">
        <title>Plasticity of animal genome architecture unmasked by rapid evolution of a pelagic tunicate.</title>
        <authorList>
            <person name="Denoeud F."/>
            <person name="Henriet S."/>
            <person name="Mungpakdee S."/>
            <person name="Aury J.M."/>
            <person name="Da Silva C."/>
            <person name="Brinkmann H."/>
            <person name="Mikhaleva J."/>
            <person name="Olsen L.C."/>
            <person name="Jubin C."/>
            <person name="Canestro C."/>
            <person name="Bouquet J.M."/>
            <person name="Danks G."/>
            <person name="Poulain J."/>
            <person name="Campsteijn C."/>
            <person name="Adamski M."/>
            <person name="Cross I."/>
            <person name="Yadetie F."/>
            <person name="Muffato M."/>
            <person name="Louis A."/>
            <person name="Butcher S."/>
            <person name="Tsagkogeorga G."/>
            <person name="Konrad A."/>
            <person name="Singh S."/>
            <person name="Jensen M.F."/>
            <person name="Cong E.H."/>
            <person name="Eikeseth-Otteraa H."/>
            <person name="Noel B."/>
            <person name="Anthouard V."/>
            <person name="Porcel B.M."/>
            <person name="Kachouri-Lafond R."/>
            <person name="Nishino A."/>
            <person name="Ugolini M."/>
            <person name="Chourrout P."/>
            <person name="Nishida H."/>
            <person name="Aasland R."/>
            <person name="Huzurbazar S."/>
            <person name="Westhof E."/>
            <person name="Delsuc F."/>
            <person name="Lehrach H."/>
            <person name="Reinhardt R."/>
            <person name="Weissenbach J."/>
            <person name="Roy S.W."/>
            <person name="Artiguenave F."/>
            <person name="Postlethwait J.H."/>
            <person name="Manak J.R."/>
            <person name="Thompson E.M."/>
            <person name="Jaillon O."/>
            <person name="Du Pasquier L."/>
            <person name="Boudinot P."/>
            <person name="Liberles D.A."/>
            <person name="Volff J.N."/>
            <person name="Philippe H."/>
            <person name="Lenhard B."/>
            <person name="Roest Crollius H."/>
            <person name="Wincker P."/>
            <person name="Chourrout D."/>
        </authorList>
    </citation>
    <scope>NUCLEOTIDE SEQUENCE [LARGE SCALE GENOMIC DNA]</scope>
</reference>
<evidence type="ECO:0000313" key="2">
    <source>
        <dbReference type="EMBL" id="CBY12158.1"/>
    </source>
</evidence>
<dbReference type="InParanoid" id="E4XQS2"/>
<sequence>MDREHSKKRDRSKAELNHDEFDIESPDRKTRAISDTALAYRDPVVFRGDETRFPSPPTHESTKLEYGAAFSTPVGEVQLCEGPDVTAAAPQSRELTTDETVYSLLPDPTKLRERAETTMAMLTALTSRDAQAHSFSDFRVRDDTVAFKTPQRNRADITKAINSIDGVFDCSEEASSTDSTASIRSSRRFACASTRFDRSYPLRDLPHELFPEFEAGLLDLYMRKRPQIPSALVHLRKRQFHNASDRENPFPDTRALLFYIGKTFRSSRVLLVLECKLELPPCFAFVSANISKTLAQSIVSLLQTYHVSLSEFYRGGCFCKARTNNHAERLQEMARQVLDLLYTEEMPNRVRIAYLAPISFPSQASKRLA</sequence>
<organism evidence="2">
    <name type="scientific">Oikopleura dioica</name>
    <name type="common">Tunicate</name>
    <dbReference type="NCBI Taxonomy" id="34765"/>
    <lineage>
        <taxon>Eukaryota</taxon>
        <taxon>Metazoa</taxon>
        <taxon>Chordata</taxon>
        <taxon>Tunicata</taxon>
        <taxon>Appendicularia</taxon>
        <taxon>Copelata</taxon>
        <taxon>Oikopleuridae</taxon>
        <taxon>Oikopleura</taxon>
    </lineage>
</organism>
<proteinExistence type="predicted"/>
<evidence type="ECO:0000313" key="3">
    <source>
        <dbReference type="Proteomes" id="UP000001307"/>
    </source>
</evidence>
<protein>
    <submittedName>
        <fullName evidence="2">Uncharacterized protein</fullName>
    </submittedName>
</protein>
<evidence type="ECO:0000256" key="1">
    <source>
        <dbReference type="SAM" id="MobiDB-lite"/>
    </source>
</evidence>
<gene>
    <name evidence="2" type="ORF">GSOID_T00018031001</name>
</gene>